<reference evidence="2" key="2">
    <citation type="submission" date="2020-11" db="EMBL/GenBank/DDBJ databases">
        <authorList>
            <person name="McCartney M.A."/>
            <person name="Auch B."/>
            <person name="Kono T."/>
            <person name="Mallez S."/>
            <person name="Becker A."/>
            <person name="Gohl D.M."/>
            <person name="Silverstein K.A.T."/>
            <person name="Koren S."/>
            <person name="Bechman K.B."/>
            <person name="Herman A."/>
            <person name="Abrahante J.E."/>
            <person name="Garbe J."/>
        </authorList>
    </citation>
    <scope>NUCLEOTIDE SEQUENCE</scope>
    <source>
        <strain evidence="2">Duluth1</strain>
        <tissue evidence="2">Whole animal</tissue>
    </source>
</reference>
<feature type="domain" description="C2H2-type" evidence="1">
    <location>
        <begin position="38"/>
        <end position="56"/>
    </location>
</feature>
<dbReference type="Proteomes" id="UP000828390">
    <property type="component" value="Unassembled WGS sequence"/>
</dbReference>
<gene>
    <name evidence="2" type="ORF">DPMN_054803</name>
</gene>
<organism evidence="2 3">
    <name type="scientific">Dreissena polymorpha</name>
    <name type="common">Zebra mussel</name>
    <name type="synonym">Mytilus polymorpha</name>
    <dbReference type="NCBI Taxonomy" id="45954"/>
    <lineage>
        <taxon>Eukaryota</taxon>
        <taxon>Metazoa</taxon>
        <taxon>Spiralia</taxon>
        <taxon>Lophotrochozoa</taxon>
        <taxon>Mollusca</taxon>
        <taxon>Bivalvia</taxon>
        <taxon>Autobranchia</taxon>
        <taxon>Heteroconchia</taxon>
        <taxon>Euheterodonta</taxon>
        <taxon>Imparidentia</taxon>
        <taxon>Neoheterodontei</taxon>
        <taxon>Myida</taxon>
        <taxon>Dreissenoidea</taxon>
        <taxon>Dreissenidae</taxon>
        <taxon>Dreissena</taxon>
    </lineage>
</organism>
<name>A0A9D4CRG1_DREPO</name>
<reference evidence="2" key="1">
    <citation type="journal article" date="2019" name="bioRxiv">
        <title>The Genome of the Zebra Mussel, Dreissena polymorpha: A Resource for Invasive Species Research.</title>
        <authorList>
            <person name="McCartney M.A."/>
            <person name="Auch B."/>
            <person name="Kono T."/>
            <person name="Mallez S."/>
            <person name="Zhang Y."/>
            <person name="Obille A."/>
            <person name="Becker A."/>
            <person name="Abrahante J.E."/>
            <person name="Garbe J."/>
            <person name="Badalamenti J.P."/>
            <person name="Herman A."/>
            <person name="Mangelson H."/>
            <person name="Liachko I."/>
            <person name="Sullivan S."/>
            <person name="Sone E.D."/>
            <person name="Koren S."/>
            <person name="Silverstein K.A.T."/>
            <person name="Beckman K.B."/>
            <person name="Gohl D.M."/>
        </authorList>
    </citation>
    <scope>NUCLEOTIDE SEQUENCE</scope>
    <source>
        <strain evidence="2">Duluth1</strain>
        <tissue evidence="2">Whole animal</tissue>
    </source>
</reference>
<evidence type="ECO:0000313" key="3">
    <source>
        <dbReference type="Proteomes" id="UP000828390"/>
    </source>
</evidence>
<proteinExistence type="predicted"/>
<protein>
    <recommendedName>
        <fullName evidence="1">C2H2-type domain-containing protein</fullName>
    </recommendedName>
</protein>
<sequence length="72" mass="8563">MPHKPDLCCPAKCGNRVFRNRKKVRRHFLKEHRLVDMFCSTCKKQFYSRQAFQDHETKQQCGLAVNELPPDD</sequence>
<keyword evidence="3" id="KW-1185">Reference proteome</keyword>
<dbReference type="InterPro" id="IPR013087">
    <property type="entry name" value="Znf_C2H2_type"/>
</dbReference>
<evidence type="ECO:0000259" key="1">
    <source>
        <dbReference type="Pfam" id="PF12874"/>
    </source>
</evidence>
<comment type="caution">
    <text evidence="2">The sequence shown here is derived from an EMBL/GenBank/DDBJ whole genome shotgun (WGS) entry which is preliminary data.</text>
</comment>
<dbReference type="AlphaFoldDB" id="A0A9D4CRG1"/>
<evidence type="ECO:0000313" key="2">
    <source>
        <dbReference type="EMBL" id="KAH3728841.1"/>
    </source>
</evidence>
<dbReference type="EMBL" id="JAIWYP010000012">
    <property type="protein sequence ID" value="KAH3728841.1"/>
    <property type="molecule type" value="Genomic_DNA"/>
</dbReference>
<accession>A0A9D4CRG1</accession>
<dbReference type="Pfam" id="PF12874">
    <property type="entry name" value="zf-met"/>
    <property type="match status" value="1"/>
</dbReference>